<evidence type="ECO:0000259" key="8">
    <source>
        <dbReference type="PROSITE" id="PS50979"/>
    </source>
</evidence>
<dbReference type="Gene3D" id="3.30.470.20">
    <property type="entry name" value="ATP-grasp fold, B domain"/>
    <property type="match status" value="1"/>
</dbReference>
<evidence type="ECO:0000313" key="9">
    <source>
        <dbReference type="EMBL" id="PZG51380.1"/>
    </source>
</evidence>
<keyword evidence="9" id="KW-0670">Pyruvate</keyword>
<evidence type="ECO:0000259" key="7">
    <source>
        <dbReference type="PROSITE" id="PS50975"/>
    </source>
</evidence>
<feature type="domain" description="ATP-grasp" evidence="7">
    <location>
        <begin position="120"/>
        <end position="317"/>
    </location>
</feature>
<feature type="domain" description="Biotin carboxylation" evidence="8">
    <location>
        <begin position="1"/>
        <end position="448"/>
    </location>
</feature>
<dbReference type="SUPFAM" id="SSF52440">
    <property type="entry name" value="PreATP-grasp domain"/>
    <property type="match status" value="1"/>
</dbReference>
<proteinExistence type="predicted"/>
<dbReference type="PROSITE" id="PS50979">
    <property type="entry name" value="BC"/>
    <property type="match status" value="1"/>
</dbReference>
<dbReference type="InterPro" id="IPR005481">
    <property type="entry name" value="BC-like_N"/>
</dbReference>
<gene>
    <name evidence="9" type="ORF">C1I98_08810</name>
</gene>
<dbReference type="PROSITE" id="PS50975">
    <property type="entry name" value="ATP_GRASP"/>
    <property type="match status" value="1"/>
</dbReference>
<dbReference type="InterPro" id="IPR016185">
    <property type="entry name" value="PreATP-grasp_dom_sf"/>
</dbReference>
<evidence type="ECO:0000256" key="2">
    <source>
        <dbReference type="ARBA" id="ARBA00022598"/>
    </source>
</evidence>
<dbReference type="GO" id="GO:0004075">
    <property type="term" value="F:biotin carboxylase activity"/>
    <property type="evidence" value="ECO:0007669"/>
    <property type="project" value="UniProtKB-EC"/>
</dbReference>
<name>A0A2W2HLT7_9ACTN</name>
<keyword evidence="5" id="KW-0092">Biotin</keyword>
<dbReference type="SMART" id="SM00878">
    <property type="entry name" value="Biotin_carb_C"/>
    <property type="match status" value="1"/>
</dbReference>
<dbReference type="RefSeq" id="WP_111166584.1">
    <property type="nucleotide sequence ID" value="NZ_POUA01000046.1"/>
</dbReference>
<reference evidence="9 10" key="1">
    <citation type="submission" date="2018-01" db="EMBL/GenBank/DDBJ databases">
        <title>Draft genome sequence of Sphaerisporangium sp. 7K107.</title>
        <authorList>
            <person name="Sahin N."/>
            <person name="Saygin H."/>
            <person name="Ay H."/>
        </authorList>
    </citation>
    <scope>NUCLEOTIDE SEQUENCE [LARGE SCALE GENOMIC DNA]</scope>
    <source>
        <strain evidence="9 10">7K107</strain>
    </source>
</reference>
<dbReference type="InterPro" id="IPR011054">
    <property type="entry name" value="Rudment_hybrid_motif"/>
</dbReference>
<evidence type="ECO:0000313" key="10">
    <source>
        <dbReference type="Proteomes" id="UP000248544"/>
    </source>
</evidence>
<keyword evidence="3 6" id="KW-0547">Nucleotide-binding</keyword>
<dbReference type="SUPFAM" id="SSF51246">
    <property type="entry name" value="Rudiment single hybrid motif"/>
    <property type="match status" value="1"/>
</dbReference>
<dbReference type="InterPro" id="IPR005482">
    <property type="entry name" value="Biotin_COase_C"/>
</dbReference>
<dbReference type="SUPFAM" id="SSF56059">
    <property type="entry name" value="Glutathione synthetase ATP-binding domain-like"/>
    <property type="match status" value="1"/>
</dbReference>
<protein>
    <recommendedName>
        <fullName evidence="1">biotin carboxylase</fullName>
        <ecNumber evidence="1">6.3.4.14</ecNumber>
    </recommendedName>
</protein>
<dbReference type="Proteomes" id="UP000248544">
    <property type="component" value="Unassembled WGS sequence"/>
</dbReference>
<evidence type="ECO:0000256" key="3">
    <source>
        <dbReference type="ARBA" id="ARBA00022741"/>
    </source>
</evidence>
<dbReference type="GO" id="GO:0046872">
    <property type="term" value="F:metal ion binding"/>
    <property type="evidence" value="ECO:0007669"/>
    <property type="project" value="InterPro"/>
</dbReference>
<accession>A0A2W2HLT7</accession>
<dbReference type="FunFam" id="3.40.50.20:FF:000010">
    <property type="entry name" value="Propionyl-CoA carboxylase subunit alpha"/>
    <property type="match status" value="1"/>
</dbReference>
<dbReference type="EC" id="6.3.4.14" evidence="1"/>
<dbReference type="InterPro" id="IPR050856">
    <property type="entry name" value="Biotin_carboxylase_complex"/>
</dbReference>
<evidence type="ECO:0000256" key="1">
    <source>
        <dbReference type="ARBA" id="ARBA00013263"/>
    </source>
</evidence>
<dbReference type="InterPro" id="IPR011761">
    <property type="entry name" value="ATP-grasp"/>
</dbReference>
<organism evidence="9 10">
    <name type="scientific">Spongiactinospora gelatinilytica</name>
    <dbReference type="NCBI Taxonomy" id="2666298"/>
    <lineage>
        <taxon>Bacteria</taxon>
        <taxon>Bacillati</taxon>
        <taxon>Actinomycetota</taxon>
        <taxon>Actinomycetes</taxon>
        <taxon>Streptosporangiales</taxon>
        <taxon>Streptosporangiaceae</taxon>
        <taxon>Spongiactinospora</taxon>
    </lineage>
</organism>
<evidence type="ECO:0000256" key="4">
    <source>
        <dbReference type="ARBA" id="ARBA00022840"/>
    </source>
</evidence>
<dbReference type="Pfam" id="PF02786">
    <property type="entry name" value="CPSase_L_D2"/>
    <property type="match status" value="1"/>
</dbReference>
<keyword evidence="2 9" id="KW-0436">Ligase</keyword>
<dbReference type="Pfam" id="PF02785">
    <property type="entry name" value="Biotin_carb_C"/>
    <property type="match status" value="1"/>
</dbReference>
<evidence type="ECO:0000256" key="5">
    <source>
        <dbReference type="ARBA" id="ARBA00023267"/>
    </source>
</evidence>
<dbReference type="PANTHER" id="PTHR18866:SF33">
    <property type="entry name" value="METHYLCROTONOYL-COA CARBOXYLASE SUBUNIT ALPHA, MITOCHONDRIAL-RELATED"/>
    <property type="match status" value="1"/>
</dbReference>
<dbReference type="InterPro" id="IPR011764">
    <property type="entry name" value="Biotin_carboxylation_dom"/>
</dbReference>
<sequence length="449" mass="47784">MFDSVLIANRGEIALRVARTCKEMGIRTIAVYSSADEGSPVVRLADEAVRIGPPQAKRSYLYAPAVLQAAHQTGAQAIHPGYGFLSEDADFAEMCRAEGLTFIGPPPEILAMLGDKAEALRVLSGAGIDVLPGTHRPIATAGEAADAAAGIGFPIIVKALAGGGGRGMAIARRPAELADAYAQARTSAQAVFGDERVYLERYVESARHVEVQVLAGTDGQVLHLGARDCSVQRRRQKLIEETPVPGLPERDANRLCEQVVAAARAIGYVGAGTFEFLLDDAGRFHCIEVNCRIQVEHPVTEMITGVDLVREQLNVAATGGPGITQQDIRLNGAAIECRINAEDPARGFLPSPGTIEALTLPAGPFTRVDEYVRPGMSIPPFYDPLLAKVSVWAPDRDQAIARMERALAECVVSGPGIRTTTGFLTSVLAHPLFRDGKHTTALIENLSVA</sequence>
<dbReference type="GO" id="GO:0005524">
    <property type="term" value="F:ATP binding"/>
    <property type="evidence" value="ECO:0007669"/>
    <property type="project" value="UniProtKB-UniRule"/>
</dbReference>
<dbReference type="EMBL" id="POUA01000046">
    <property type="protein sequence ID" value="PZG51380.1"/>
    <property type="molecule type" value="Genomic_DNA"/>
</dbReference>
<evidence type="ECO:0000256" key="6">
    <source>
        <dbReference type="PROSITE-ProRule" id="PRU00409"/>
    </source>
</evidence>
<dbReference type="Pfam" id="PF00289">
    <property type="entry name" value="Biotin_carb_N"/>
    <property type="match status" value="1"/>
</dbReference>
<dbReference type="PANTHER" id="PTHR18866">
    <property type="entry name" value="CARBOXYLASE:PYRUVATE/ACETYL-COA/PROPIONYL-COA CARBOXYLASE"/>
    <property type="match status" value="1"/>
</dbReference>
<dbReference type="InterPro" id="IPR005479">
    <property type="entry name" value="CPAse_ATP-bd"/>
</dbReference>
<keyword evidence="10" id="KW-1185">Reference proteome</keyword>
<comment type="caution">
    <text evidence="9">The sequence shown here is derived from an EMBL/GenBank/DDBJ whole genome shotgun (WGS) entry which is preliminary data.</text>
</comment>
<dbReference type="AlphaFoldDB" id="A0A2W2HLT7"/>
<keyword evidence="4 6" id="KW-0067">ATP-binding</keyword>